<keyword evidence="3" id="KW-1003">Cell membrane</keyword>
<feature type="transmembrane region" description="Helical" evidence="7">
    <location>
        <begin position="75"/>
        <end position="100"/>
    </location>
</feature>
<evidence type="ECO:0000259" key="8">
    <source>
        <dbReference type="PROSITE" id="PS50928"/>
    </source>
</evidence>
<dbReference type="HOGENOM" id="CLU_016047_1_1_0"/>
<dbReference type="InterPro" id="IPR035906">
    <property type="entry name" value="MetI-like_sf"/>
</dbReference>
<feature type="transmembrane region" description="Helical" evidence="7">
    <location>
        <begin position="239"/>
        <end position="264"/>
    </location>
</feature>
<dbReference type="Proteomes" id="UP000032809">
    <property type="component" value="Chromosome I"/>
</dbReference>
<comment type="subcellular location">
    <subcellularLocation>
        <location evidence="1 7">Cell membrane</location>
        <topology evidence="1 7">Multi-pass membrane protein</topology>
    </subcellularLocation>
</comment>
<dbReference type="Gene3D" id="1.10.3720.10">
    <property type="entry name" value="MetI-like"/>
    <property type="match status" value="1"/>
</dbReference>
<dbReference type="SUPFAM" id="SSF161098">
    <property type="entry name" value="MetI-like"/>
    <property type="match status" value="1"/>
</dbReference>
<keyword evidence="9" id="KW-0762">Sugar transport</keyword>
<reference evidence="10" key="1">
    <citation type="submission" date="2014-11" db="EMBL/GenBank/DDBJ databases">
        <authorList>
            <person name="Wibberg D."/>
        </authorList>
    </citation>
    <scope>NUCLEOTIDE SEQUENCE [LARGE SCALE GENOMIC DNA]</scope>
    <source>
        <strain evidence="10">L3</strain>
    </source>
</reference>
<evidence type="ECO:0000256" key="7">
    <source>
        <dbReference type="RuleBase" id="RU363032"/>
    </source>
</evidence>
<dbReference type="GO" id="GO:0055085">
    <property type="term" value="P:transmembrane transport"/>
    <property type="evidence" value="ECO:0007669"/>
    <property type="project" value="InterPro"/>
</dbReference>
<dbReference type="InterPro" id="IPR000515">
    <property type="entry name" value="MetI-like"/>
</dbReference>
<sequence length="277" mass="31826">MKTKKMRKTGSVILHIVMFGLALIWLYPYIWLFLASVKPSAEIYTRFWPTKFTLEHFRFILESAERMNRPFVRAFFNSLFVSITVTLCVLISSAIIAFALSKYKFKAREGIFNFIIFQMVFPGFMFTIPMYILIRNLNLLNSYGALILPSIMSGWGIFMLTQSFKGTPNDYIEAAKMDGASDFFVIFRIMVPLNNSAMAIVGLFTFIGIWDNFMWPLIVIQDYNKMPLSVLLATFNHEYGAYVGPIMAGSVIQTIPMVLIFIIFRKAFLQGISMTLK</sequence>
<name>A0A0C7NXA9_DEFTU</name>
<evidence type="ECO:0000256" key="3">
    <source>
        <dbReference type="ARBA" id="ARBA00022475"/>
    </source>
</evidence>
<dbReference type="GO" id="GO:0005886">
    <property type="term" value="C:plasma membrane"/>
    <property type="evidence" value="ECO:0007669"/>
    <property type="project" value="UniProtKB-SubCell"/>
</dbReference>
<evidence type="ECO:0000313" key="10">
    <source>
        <dbReference type="Proteomes" id="UP000032809"/>
    </source>
</evidence>
<feature type="domain" description="ABC transmembrane type-1" evidence="8">
    <location>
        <begin position="75"/>
        <end position="264"/>
    </location>
</feature>
<keyword evidence="4 7" id="KW-0812">Transmembrane</keyword>
<keyword evidence="6 7" id="KW-0472">Membrane</keyword>
<dbReference type="AlphaFoldDB" id="A0A0C7NXA9"/>
<evidence type="ECO:0000256" key="1">
    <source>
        <dbReference type="ARBA" id="ARBA00004651"/>
    </source>
</evidence>
<gene>
    <name evidence="9" type="ORF">DTL3_0703</name>
</gene>
<dbReference type="EMBL" id="LN824141">
    <property type="protein sequence ID" value="CEP78013.1"/>
    <property type="molecule type" value="Genomic_DNA"/>
</dbReference>
<keyword evidence="10" id="KW-1185">Reference proteome</keyword>
<accession>A0A0C7NXA9</accession>
<proteinExistence type="inferred from homology"/>
<dbReference type="KEGG" id="dtn:DTL3_0703"/>
<dbReference type="RefSeq" id="WP_045087546.1">
    <property type="nucleotide sequence ID" value="NZ_LN824141.1"/>
</dbReference>
<comment type="similarity">
    <text evidence="7">Belongs to the binding-protein-dependent transport system permease family.</text>
</comment>
<evidence type="ECO:0000256" key="6">
    <source>
        <dbReference type="ARBA" id="ARBA00023136"/>
    </source>
</evidence>
<dbReference type="PANTHER" id="PTHR43744">
    <property type="entry name" value="ABC TRANSPORTER PERMEASE PROTEIN MG189-RELATED-RELATED"/>
    <property type="match status" value="1"/>
</dbReference>
<keyword evidence="2 7" id="KW-0813">Transport</keyword>
<dbReference type="PATRIC" id="fig|1006576.9.peg.684"/>
<dbReference type="CDD" id="cd06261">
    <property type="entry name" value="TM_PBP2"/>
    <property type="match status" value="1"/>
</dbReference>
<organism evidence="9 10">
    <name type="scientific">Defluviitoga tunisiensis</name>
    <dbReference type="NCBI Taxonomy" id="1006576"/>
    <lineage>
        <taxon>Bacteria</taxon>
        <taxon>Thermotogati</taxon>
        <taxon>Thermotogota</taxon>
        <taxon>Thermotogae</taxon>
        <taxon>Petrotogales</taxon>
        <taxon>Petrotogaceae</taxon>
        <taxon>Defluviitoga</taxon>
    </lineage>
</organism>
<dbReference type="STRING" id="1006576.DTL3_0703"/>
<dbReference type="PROSITE" id="PS50928">
    <property type="entry name" value="ABC_TM1"/>
    <property type="match status" value="1"/>
</dbReference>
<evidence type="ECO:0000256" key="5">
    <source>
        <dbReference type="ARBA" id="ARBA00022989"/>
    </source>
</evidence>
<protein>
    <submittedName>
        <fullName evidence="9">ABC-type sugar transport system, permease component</fullName>
    </submittedName>
</protein>
<evidence type="ECO:0000256" key="4">
    <source>
        <dbReference type="ARBA" id="ARBA00022692"/>
    </source>
</evidence>
<dbReference type="Pfam" id="PF00528">
    <property type="entry name" value="BPD_transp_1"/>
    <property type="match status" value="1"/>
</dbReference>
<evidence type="ECO:0000313" key="9">
    <source>
        <dbReference type="EMBL" id="CEP78013.1"/>
    </source>
</evidence>
<keyword evidence="5 7" id="KW-1133">Transmembrane helix</keyword>
<feature type="transmembrane region" description="Helical" evidence="7">
    <location>
        <begin position="112"/>
        <end position="134"/>
    </location>
</feature>
<feature type="transmembrane region" description="Helical" evidence="7">
    <location>
        <begin position="140"/>
        <end position="160"/>
    </location>
</feature>
<evidence type="ECO:0000256" key="2">
    <source>
        <dbReference type="ARBA" id="ARBA00022448"/>
    </source>
</evidence>
<feature type="transmembrane region" description="Helical" evidence="7">
    <location>
        <begin position="12"/>
        <end position="34"/>
    </location>
</feature>
<dbReference type="PANTHER" id="PTHR43744:SF12">
    <property type="entry name" value="ABC TRANSPORTER PERMEASE PROTEIN MG189-RELATED"/>
    <property type="match status" value="1"/>
</dbReference>